<protein>
    <submittedName>
        <fullName evidence="1">Uncharacterized protein</fullName>
    </submittedName>
</protein>
<dbReference type="AlphaFoldDB" id="A0ABD6EI37"/>
<comment type="caution">
    <text evidence="1">The sequence shown here is derived from an EMBL/GenBank/DDBJ whole genome shotgun (WGS) entry which is preliminary data.</text>
</comment>
<name>A0ABD6EI37_9BILA</name>
<gene>
    <name evidence="1" type="ORF">AB6A40_003760</name>
</gene>
<keyword evidence="2" id="KW-1185">Reference proteome</keyword>
<dbReference type="Proteomes" id="UP001608902">
    <property type="component" value="Unassembled WGS sequence"/>
</dbReference>
<accession>A0ABD6EI37</accession>
<sequence>MAAISSKVVTYIQKIFVGRGVLCETPSLDMSNCSVCLRWLFENLSKTANTDYAWSERTAYAWIEPVINLNQSTVPNLSSDVFNELCLFTGNVFSTIIGLVFKPPSKCNFNRSFFVRLCKSLIENMILMRNLSGDLAAEVIPSITKGLLSLPVEAVPYIQRIFREILRKYCNSSDELRNLVRIQLSPRKQLIRVLLSSSQSGEADSFLLSLLS</sequence>
<evidence type="ECO:0000313" key="2">
    <source>
        <dbReference type="Proteomes" id="UP001608902"/>
    </source>
</evidence>
<reference evidence="1 2" key="1">
    <citation type="submission" date="2024-08" db="EMBL/GenBank/DDBJ databases">
        <title>Gnathostoma spinigerum genome.</title>
        <authorList>
            <person name="Gonzalez-Bertolin B."/>
            <person name="Monzon S."/>
            <person name="Zaballos A."/>
            <person name="Jimenez P."/>
            <person name="Dekumyoy P."/>
            <person name="Varona S."/>
            <person name="Cuesta I."/>
            <person name="Sumanam S."/>
            <person name="Adisakwattana P."/>
            <person name="Gasser R.B."/>
            <person name="Hernandez-Gonzalez A."/>
            <person name="Young N.D."/>
            <person name="Perteguer M.J."/>
        </authorList>
    </citation>
    <scope>NUCLEOTIDE SEQUENCE [LARGE SCALE GENOMIC DNA]</scope>
    <source>
        <strain evidence="1">AL3</strain>
        <tissue evidence="1">Liver</tissue>
    </source>
</reference>
<dbReference type="EMBL" id="JBGFUD010002027">
    <property type="protein sequence ID" value="MFH4977051.1"/>
    <property type="molecule type" value="Genomic_DNA"/>
</dbReference>
<organism evidence="1 2">
    <name type="scientific">Gnathostoma spinigerum</name>
    <dbReference type="NCBI Taxonomy" id="75299"/>
    <lineage>
        <taxon>Eukaryota</taxon>
        <taxon>Metazoa</taxon>
        <taxon>Ecdysozoa</taxon>
        <taxon>Nematoda</taxon>
        <taxon>Chromadorea</taxon>
        <taxon>Rhabditida</taxon>
        <taxon>Spirurina</taxon>
        <taxon>Gnathostomatomorpha</taxon>
        <taxon>Gnathostomatoidea</taxon>
        <taxon>Gnathostomatidae</taxon>
        <taxon>Gnathostoma</taxon>
    </lineage>
</organism>
<proteinExistence type="predicted"/>
<evidence type="ECO:0000313" key="1">
    <source>
        <dbReference type="EMBL" id="MFH4977051.1"/>
    </source>
</evidence>